<dbReference type="AlphaFoldDB" id="A0A367PAC9"/>
<dbReference type="Proteomes" id="UP000253501">
    <property type="component" value="Unassembled WGS sequence"/>
</dbReference>
<dbReference type="EMBL" id="QDHA01000089">
    <property type="protein sequence ID" value="RCJ04810.1"/>
    <property type="molecule type" value="Genomic_DNA"/>
</dbReference>
<dbReference type="GO" id="GO:0003677">
    <property type="term" value="F:DNA binding"/>
    <property type="evidence" value="ECO:0007669"/>
    <property type="project" value="InterPro"/>
</dbReference>
<organism evidence="2 3">
    <name type="scientific">Cupriavidus necator</name>
    <name type="common">Alcaligenes eutrophus</name>
    <name type="synonym">Ralstonia eutropha</name>
    <dbReference type="NCBI Taxonomy" id="106590"/>
    <lineage>
        <taxon>Bacteria</taxon>
        <taxon>Pseudomonadati</taxon>
        <taxon>Pseudomonadota</taxon>
        <taxon>Betaproteobacteria</taxon>
        <taxon>Burkholderiales</taxon>
        <taxon>Burkholderiaceae</taxon>
        <taxon>Cupriavidus</taxon>
    </lineage>
</organism>
<reference evidence="2 3" key="1">
    <citation type="submission" date="2018-04" db="EMBL/GenBank/DDBJ databases">
        <title>Cupriavidus necator CR12 genome sequencing and assembly.</title>
        <authorList>
            <person name="Ben Fekih I."/>
            <person name="Mazhar H.S."/>
            <person name="Bello S.K."/>
            <person name="Rensing C."/>
        </authorList>
    </citation>
    <scope>NUCLEOTIDE SEQUENCE [LARGE SCALE GENOMIC DNA]</scope>
    <source>
        <strain evidence="2 3">CR12</strain>
    </source>
</reference>
<protein>
    <submittedName>
        <fullName evidence="2">Uncharacterized protein</fullName>
    </submittedName>
</protein>
<proteinExistence type="predicted"/>
<dbReference type="InterPro" id="IPR016032">
    <property type="entry name" value="Sig_transdc_resp-reg_C-effctor"/>
</dbReference>
<accession>A0A367PAC9</accession>
<evidence type="ECO:0000313" key="2">
    <source>
        <dbReference type="EMBL" id="RCJ04810.1"/>
    </source>
</evidence>
<evidence type="ECO:0000313" key="3">
    <source>
        <dbReference type="Proteomes" id="UP000253501"/>
    </source>
</evidence>
<gene>
    <name evidence="2" type="ORF">DDK22_29855</name>
</gene>
<comment type="caution">
    <text evidence="2">The sequence shown here is derived from an EMBL/GenBank/DDBJ whole genome shotgun (WGS) entry which is preliminary data.</text>
</comment>
<evidence type="ECO:0000256" key="1">
    <source>
        <dbReference type="SAM" id="MobiDB-lite"/>
    </source>
</evidence>
<sequence length="105" mass="11433">MEKDKLRRRALHKSEAVRASYATLSAREAEVMGMAIAGRLNKQIAFDASYHGLTGLRPRNDCCHPTLPPTIPNNDSANLGRLRHAPPISMGSPQRGPDPYGGRDG</sequence>
<name>A0A367PAC9_CUPNE</name>
<feature type="region of interest" description="Disordered" evidence="1">
    <location>
        <begin position="66"/>
        <end position="105"/>
    </location>
</feature>
<dbReference type="GO" id="GO:0006355">
    <property type="term" value="P:regulation of DNA-templated transcription"/>
    <property type="evidence" value="ECO:0007669"/>
    <property type="project" value="InterPro"/>
</dbReference>
<dbReference type="SUPFAM" id="SSF46894">
    <property type="entry name" value="C-terminal effector domain of the bipartite response regulators"/>
    <property type="match status" value="1"/>
</dbReference>